<name>A0A165FWV0_9APHY</name>
<dbReference type="OrthoDB" id="2535907at2759"/>
<accession>A0A165FWV0</accession>
<reference evidence="2 3" key="1">
    <citation type="journal article" date="2016" name="Mol. Biol. Evol.">
        <title>Comparative Genomics of Early-Diverging Mushroom-Forming Fungi Provides Insights into the Origins of Lignocellulose Decay Capabilities.</title>
        <authorList>
            <person name="Nagy L.G."/>
            <person name="Riley R."/>
            <person name="Tritt A."/>
            <person name="Adam C."/>
            <person name="Daum C."/>
            <person name="Floudas D."/>
            <person name="Sun H."/>
            <person name="Yadav J.S."/>
            <person name="Pangilinan J."/>
            <person name="Larsson K.H."/>
            <person name="Matsuura K."/>
            <person name="Barry K."/>
            <person name="Labutti K."/>
            <person name="Kuo R."/>
            <person name="Ohm R.A."/>
            <person name="Bhattacharya S.S."/>
            <person name="Shirouzu T."/>
            <person name="Yoshinaga Y."/>
            <person name="Martin F.M."/>
            <person name="Grigoriev I.V."/>
            <person name="Hibbett D.S."/>
        </authorList>
    </citation>
    <scope>NUCLEOTIDE SEQUENCE [LARGE SCALE GENOMIC DNA]</scope>
    <source>
        <strain evidence="2 3">93-53</strain>
    </source>
</reference>
<dbReference type="InParanoid" id="A0A165FWV0"/>
<feature type="domain" description="Mediator complex subunit 16 C-terminal" evidence="1">
    <location>
        <begin position="817"/>
        <end position="884"/>
    </location>
</feature>
<organism evidence="2 3">
    <name type="scientific">Laetiporus sulphureus 93-53</name>
    <dbReference type="NCBI Taxonomy" id="1314785"/>
    <lineage>
        <taxon>Eukaryota</taxon>
        <taxon>Fungi</taxon>
        <taxon>Dikarya</taxon>
        <taxon>Basidiomycota</taxon>
        <taxon>Agaricomycotina</taxon>
        <taxon>Agaricomycetes</taxon>
        <taxon>Polyporales</taxon>
        <taxon>Laetiporus</taxon>
    </lineage>
</organism>
<evidence type="ECO:0000313" key="2">
    <source>
        <dbReference type="EMBL" id="KZT09518.1"/>
    </source>
</evidence>
<dbReference type="AlphaFoldDB" id="A0A165FWV0"/>
<proteinExistence type="predicted"/>
<keyword evidence="3" id="KW-1185">Reference proteome</keyword>
<dbReference type="EMBL" id="KV427611">
    <property type="protein sequence ID" value="KZT09518.1"/>
    <property type="molecule type" value="Genomic_DNA"/>
</dbReference>
<protein>
    <recommendedName>
        <fullName evidence="1">Mediator complex subunit 16 C-terminal domain-containing protein</fullName>
    </recommendedName>
</protein>
<dbReference type="InterPro" id="IPR048339">
    <property type="entry name" value="Mediator_Med16_C"/>
</dbReference>
<gene>
    <name evidence="2" type="ORF">LAESUDRAFT_508521</name>
</gene>
<dbReference type="Pfam" id="PF20719">
    <property type="entry name" value="Med16_C"/>
    <property type="match status" value="1"/>
</dbReference>
<evidence type="ECO:0000313" key="3">
    <source>
        <dbReference type="Proteomes" id="UP000076871"/>
    </source>
</evidence>
<dbReference type="GeneID" id="63819761"/>
<sequence length="895" mass="98306">MASKGKAREDVHWQLGWWDVAHSLGSARRPVVWSRSSIIYTAHPTKPVILARHFPSSSRFEIPSPTPIPTKTAPYDPPTVISVSPTDDWLFAYFPGRGCDGAGCLYRRGPQLDSWKEREWWGFAPGAGVVTAEWTSSQREWLVTDTGSTRLPPRGPLTTLSCPLLMLVTQNHQINLCYLPPFVPSLKIMRASLLQASSSNEMQSIVGDDFSTVAGGQSVCMNASIGMGYNDSSILIAMRTHILPSPKSTQSTFPSVDMELPIDISQPGPSHHSAPSLEWETWGEEPMIRLCEVKLSFKLSSLGVTTTPLPPIVDTGEHLYDLVFLSIPPQLDNASGSNTSKANEGHRHLAVIFHDFGNFGAIPESELSVYSVVKKIEEDLSSDSKASSAWVAELESSQHYDDRVLAFAAPSPQRDAVLVGFLDARGVESSSKRKTKESPIGRIIVLKLPDLSIDDTWQEAPIMTGITSISRGIPVSVAYSPNRSLLCSVSSLLSVESQVSIHALPRRGNVDPASKDPYAVFRMDLACAIASAIRARTSPSDIIHLLSLPSITTEIVANTLKKVLSLLQKGPNGQFELWADEVLGVATEVYLEGARHAANDGNREGLAARWKIAHEILSLRACCSAFEQCQEGQAYDLDAIWQLVCLTRWFVEFLEELLKNCVLASDSLKLTSEADPSLRPSSPSLDFSNFLHLIHPLSLGQVLDMLNHVKRFRDHISSLSAKSENAQIAKDVLMDIVTSSGIKLDQLRQELGQTLQRAKGLSTDDLQLALVSCSPLPSFKRHIHEVIDTLVNSKTVDRRHLFVRPADLVDGLAGADVMGRHTQTKLMDVVTKEFLSNGRIAASCVRCGGTTEIGLQDTADTSRRWKIWERRWMHSCVCGGHWMKFATRIAVSSAS</sequence>
<dbReference type="RefSeq" id="XP_040767258.1">
    <property type="nucleotide sequence ID" value="XM_040902730.1"/>
</dbReference>
<dbReference type="STRING" id="1314785.A0A165FWV0"/>
<dbReference type="Proteomes" id="UP000076871">
    <property type="component" value="Unassembled WGS sequence"/>
</dbReference>
<evidence type="ECO:0000259" key="1">
    <source>
        <dbReference type="Pfam" id="PF20719"/>
    </source>
</evidence>